<dbReference type="InterPro" id="IPR000014">
    <property type="entry name" value="PAS"/>
</dbReference>
<reference evidence="4 5" key="1">
    <citation type="submission" date="2017-06" db="EMBL/GenBank/DDBJ databases">
        <title>Genome sequencing of cyanobaciteial culture collection at National Institute for Environmental Studies (NIES).</title>
        <authorList>
            <person name="Hirose Y."/>
            <person name="Shimura Y."/>
            <person name="Fujisawa T."/>
            <person name="Nakamura Y."/>
            <person name="Kawachi M."/>
        </authorList>
    </citation>
    <scope>NUCLEOTIDE SEQUENCE [LARGE SCALE GENOMIC DNA]</scope>
    <source>
        <strain evidence="4 5">NIES-267</strain>
    </source>
</reference>
<dbReference type="InterPro" id="IPR043128">
    <property type="entry name" value="Rev_trsase/Diguanyl_cyclase"/>
</dbReference>
<dbReference type="SUPFAM" id="SSF55785">
    <property type="entry name" value="PYP-like sensor domain (PAS domain)"/>
    <property type="match status" value="2"/>
</dbReference>
<dbReference type="CDD" id="cd01948">
    <property type="entry name" value="EAL"/>
    <property type="match status" value="1"/>
</dbReference>
<dbReference type="SMART" id="SM00065">
    <property type="entry name" value="GAF"/>
    <property type="match status" value="1"/>
</dbReference>
<proteinExistence type="predicted"/>
<dbReference type="SUPFAM" id="SSF55781">
    <property type="entry name" value="GAF domain-like"/>
    <property type="match status" value="1"/>
</dbReference>
<name>A0A1Z4LS87_9CYAN</name>
<dbReference type="Pfam" id="PF00563">
    <property type="entry name" value="EAL"/>
    <property type="match status" value="1"/>
</dbReference>
<dbReference type="SUPFAM" id="SSF141868">
    <property type="entry name" value="EAL domain-like"/>
    <property type="match status" value="1"/>
</dbReference>
<feature type="domain" description="PAS" evidence="1">
    <location>
        <begin position="63"/>
        <end position="101"/>
    </location>
</feature>
<dbReference type="Gene3D" id="3.30.450.20">
    <property type="entry name" value="PAS domain"/>
    <property type="match status" value="2"/>
</dbReference>
<dbReference type="SMART" id="SM00267">
    <property type="entry name" value="GGDEF"/>
    <property type="match status" value="1"/>
</dbReference>
<evidence type="ECO:0000313" key="4">
    <source>
        <dbReference type="EMBL" id="BAY84077.1"/>
    </source>
</evidence>
<dbReference type="Proteomes" id="UP000218418">
    <property type="component" value="Chromosome"/>
</dbReference>
<dbReference type="AlphaFoldDB" id="A0A1Z4LS87"/>
<dbReference type="SUPFAM" id="SSF55073">
    <property type="entry name" value="Nucleotide cyclase"/>
    <property type="match status" value="1"/>
</dbReference>
<dbReference type="OrthoDB" id="9787983at2"/>
<dbReference type="InterPro" id="IPR035919">
    <property type="entry name" value="EAL_sf"/>
</dbReference>
<keyword evidence="5" id="KW-1185">Reference proteome</keyword>
<dbReference type="InterPro" id="IPR013655">
    <property type="entry name" value="PAS_fold_3"/>
</dbReference>
<dbReference type="InterPro" id="IPR000160">
    <property type="entry name" value="GGDEF_dom"/>
</dbReference>
<dbReference type="PROSITE" id="PS50887">
    <property type="entry name" value="GGDEF"/>
    <property type="match status" value="1"/>
</dbReference>
<evidence type="ECO:0000259" key="2">
    <source>
        <dbReference type="PROSITE" id="PS50883"/>
    </source>
</evidence>
<accession>A0A1Z4LS87</accession>
<dbReference type="Pfam" id="PF08447">
    <property type="entry name" value="PAS_3"/>
    <property type="match status" value="1"/>
</dbReference>
<feature type="domain" description="EAL" evidence="2">
    <location>
        <begin position="707"/>
        <end position="962"/>
    </location>
</feature>
<organism evidence="4 5">
    <name type="scientific">Calothrix parasitica NIES-267</name>
    <dbReference type="NCBI Taxonomy" id="1973488"/>
    <lineage>
        <taxon>Bacteria</taxon>
        <taxon>Bacillati</taxon>
        <taxon>Cyanobacteriota</taxon>
        <taxon>Cyanophyceae</taxon>
        <taxon>Nostocales</taxon>
        <taxon>Calotrichaceae</taxon>
        <taxon>Calothrix</taxon>
    </lineage>
</organism>
<dbReference type="SMART" id="SM00052">
    <property type="entry name" value="EAL"/>
    <property type="match status" value="1"/>
</dbReference>
<dbReference type="FunFam" id="3.30.70.270:FF:000001">
    <property type="entry name" value="Diguanylate cyclase domain protein"/>
    <property type="match status" value="1"/>
</dbReference>
<dbReference type="Pfam" id="PF00990">
    <property type="entry name" value="GGDEF"/>
    <property type="match status" value="1"/>
</dbReference>
<dbReference type="InterPro" id="IPR052155">
    <property type="entry name" value="Biofilm_reg_signaling"/>
</dbReference>
<dbReference type="Gene3D" id="3.30.70.270">
    <property type="match status" value="1"/>
</dbReference>
<dbReference type="InterPro" id="IPR029787">
    <property type="entry name" value="Nucleotide_cyclase"/>
</dbReference>
<sequence>MVGSFTCLGARLVCYYMKKDKLQTLLKLKKANRQIPCRISQNNLPATCNDNINRVSHIYNEILFKTDSSGKWTFLSPIWHELTGFSVAESIGKSFLDYVHPGELLQNLELFEILKKRQLEESVYKTRYKTSYGNVCLVKSRIQTLLDDQGQMIGTSGTLELIGFENQSGCDVSELNQVSNQDDLEVVIQNNQAYLEALINIETALQKFDGTDECYEKILSILGLVYQPSRIYICEHHQSKNDEFLINQKAEWYDSKFLSKANKLSLENKSIAEVFPNLAQRLFSGDIIWSNWTEANLEERKFLEARGIVSLLLFPIKVQGNLFGFIGLEDCIEERVWQTAEINFLQATVYAISLACKNLIAKECLNKTIEECKSLSSELEAKVNQHTVELQQEIIKNKSIHKELEKSLSLQQTILETTADGLLFVDAKGSISGYNHKLVQMWGIPQSLIKSGDYKRVLEFVSNQLKDPDEYFTFTLQLEAYPNAEIYDWIEFKDGRTFERYSQPQYIGSEIVGRVWSFRDISERFQAEAKIRHQANHDLLTNLPNRMQFSGRLLESLIKANLNKSKLAVCFLDLDRFKTINETLGHKIGDKLLKGVALRLNRCLRSSDTVARWGGDEFTLLLSEINDTQDAARIAEEILNALKPAFLIENHLLHISASIGIAVYPDHGQDGETLIKNADAALNRAKLEGRNHYQIYNSTINSEASELLSLENSLHYALERNELRLYYQPQVDISTGEICKFEALLRWQHPQYGLIPPSKFIPIAEETGLIVPISEWVLRTACTQNKIWQNILGNSGVGVAVNLSPRQFQQPNLVNTVRRILTETQLSPKYLELEITESAAMQNVDFTKEILTELYSMGVSISIDDFGTGYCSFSYLKQFPIHCLKIDRSFVQDLTKDTNDAAIITAMIALAHGLHFSVVAEGVETQEQRNLLNMLECELMQGNLFSPAVCAQEATELLLNSKSQLIDTSVLAA</sequence>
<dbReference type="PANTHER" id="PTHR44757">
    <property type="entry name" value="DIGUANYLATE CYCLASE DGCP"/>
    <property type="match status" value="1"/>
</dbReference>
<dbReference type="PROSITE" id="PS50112">
    <property type="entry name" value="PAS"/>
    <property type="match status" value="1"/>
</dbReference>
<gene>
    <name evidence="4" type="ORF">NIES267_35730</name>
</gene>
<dbReference type="InterPro" id="IPR001633">
    <property type="entry name" value="EAL_dom"/>
</dbReference>
<protein>
    <submittedName>
        <fullName evidence="4">Diguanylate cyclase/phosphodiesterase</fullName>
    </submittedName>
</protein>
<evidence type="ECO:0000313" key="5">
    <source>
        <dbReference type="Proteomes" id="UP000218418"/>
    </source>
</evidence>
<evidence type="ECO:0000259" key="1">
    <source>
        <dbReference type="PROSITE" id="PS50112"/>
    </source>
</evidence>
<dbReference type="NCBIfam" id="TIGR00254">
    <property type="entry name" value="GGDEF"/>
    <property type="match status" value="1"/>
</dbReference>
<dbReference type="SMART" id="SM00091">
    <property type="entry name" value="PAS"/>
    <property type="match status" value="2"/>
</dbReference>
<dbReference type="InterPro" id="IPR003018">
    <property type="entry name" value="GAF"/>
</dbReference>
<feature type="domain" description="GGDEF" evidence="3">
    <location>
        <begin position="565"/>
        <end position="698"/>
    </location>
</feature>
<dbReference type="Gene3D" id="3.20.20.450">
    <property type="entry name" value="EAL domain"/>
    <property type="match status" value="1"/>
</dbReference>
<dbReference type="PROSITE" id="PS50883">
    <property type="entry name" value="EAL"/>
    <property type="match status" value="1"/>
</dbReference>
<dbReference type="Gene3D" id="3.30.450.40">
    <property type="match status" value="1"/>
</dbReference>
<dbReference type="EMBL" id="AP018227">
    <property type="protein sequence ID" value="BAY84077.1"/>
    <property type="molecule type" value="Genomic_DNA"/>
</dbReference>
<dbReference type="CDD" id="cd01949">
    <property type="entry name" value="GGDEF"/>
    <property type="match status" value="1"/>
</dbReference>
<dbReference type="PANTHER" id="PTHR44757:SF2">
    <property type="entry name" value="BIOFILM ARCHITECTURE MAINTENANCE PROTEIN MBAA"/>
    <property type="match status" value="1"/>
</dbReference>
<evidence type="ECO:0000259" key="3">
    <source>
        <dbReference type="PROSITE" id="PS50887"/>
    </source>
</evidence>
<dbReference type="InterPro" id="IPR029016">
    <property type="entry name" value="GAF-like_dom_sf"/>
</dbReference>
<dbReference type="Pfam" id="PF01590">
    <property type="entry name" value="GAF"/>
    <property type="match status" value="1"/>
</dbReference>
<dbReference type="InterPro" id="IPR035965">
    <property type="entry name" value="PAS-like_dom_sf"/>
</dbReference>
<dbReference type="FunFam" id="3.20.20.450:FF:000001">
    <property type="entry name" value="Cyclic di-GMP phosphodiesterase yahA"/>
    <property type="match status" value="1"/>
</dbReference>
<dbReference type="NCBIfam" id="TIGR00229">
    <property type="entry name" value="sensory_box"/>
    <property type="match status" value="1"/>
</dbReference>
<dbReference type="CDD" id="cd00130">
    <property type="entry name" value="PAS"/>
    <property type="match status" value="1"/>
</dbReference>